<keyword evidence="4" id="KW-1185">Reference proteome</keyword>
<dbReference type="Proteomes" id="UP000235116">
    <property type="component" value="Chromosome"/>
</dbReference>
<proteinExistence type="predicted"/>
<feature type="transmembrane region" description="Helical" evidence="1">
    <location>
        <begin position="43"/>
        <end position="63"/>
    </location>
</feature>
<sequence length="206" mass="23463">MMQFSEELQKRISDAISDVERLTDAEVMCVLAPRSDDYDYIPALWAALVALLFPLPLSLTPWWGHSNTLSLLQLGVFALAWLGFRWQPVFQRIIPKSVRYWRAGNMARRQFLQNGLHHTRDGAGFLIFVSAQERYVEILADHGIAAKISDEQWRYIVAAFVLQVKRNQIADGFIQCIESCGELLAQCYPATQEKNELPNKLVVLPG</sequence>
<organism evidence="3 4">
    <name type="scientific">Ketobacter alkanivorans</name>
    <dbReference type="NCBI Taxonomy" id="1917421"/>
    <lineage>
        <taxon>Bacteria</taxon>
        <taxon>Pseudomonadati</taxon>
        <taxon>Pseudomonadota</taxon>
        <taxon>Gammaproteobacteria</taxon>
        <taxon>Pseudomonadales</taxon>
        <taxon>Ketobacteraceae</taxon>
        <taxon>Ketobacter</taxon>
    </lineage>
</organism>
<dbReference type="AlphaFoldDB" id="A0A2K9LJY3"/>
<dbReference type="InterPro" id="IPR007621">
    <property type="entry name" value="TPM_dom"/>
</dbReference>
<evidence type="ECO:0000313" key="4">
    <source>
        <dbReference type="Proteomes" id="UP000235116"/>
    </source>
</evidence>
<dbReference type="PANTHER" id="PTHR30373:SF8">
    <property type="entry name" value="BLL7265 PROTEIN"/>
    <property type="match status" value="1"/>
</dbReference>
<name>A0A2K9LJY3_9GAMM</name>
<dbReference type="EMBL" id="CP022684">
    <property type="protein sequence ID" value="AUM11084.1"/>
    <property type="molecule type" value="Genomic_DNA"/>
</dbReference>
<feature type="transmembrane region" description="Helical" evidence="1">
    <location>
        <begin position="69"/>
        <end position="86"/>
    </location>
</feature>
<dbReference type="KEGG" id="kak:Kalk_00930"/>
<dbReference type="OrthoDB" id="5825388at2"/>
<gene>
    <name evidence="3" type="ORF">Kalk_00930</name>
</gene>
<keyword evidence="1" id="KW-1133">Transmembrane helix</keyword>
<evidence type="ECO:0000259" key="2">
    <source>
        <dbReference type="Pfam" id="PF04536"/>
    </source>
</evidence>
<dbReference type="RefSeq" id="WP_101892424.1">
    <property type="nucleotide sequence ID" value="NZ_CP022684.1"/>
</dbReference>
<dbReference type="Pfam" id="PF04536">
    <property type="entry name" value="TPM_phosphatase"/>
    <property type="match status" value="1"/>
</dbReference>
<dbReference type="PANTHER" id="PTHR30373">
    <property type="entry name" value="UPF0603 PROTEIN YGCG"/>
    <property type="match status" value="1"/>
</dbReference>
<dbReference type="Gene3D" id="3.10.310.50">
    <property type="match status" value="1"/>
</dbReference>
<feature type="domain" description="TPM" evidence="2">
    <location>
        <begin position="105"/>
        <end position="180"/>
    </location>
</feature>
<keyword evidence="1" id="KW-0812">Transmembrane</keyword>
<evidence type="ECO:0000313" key="3">
    <source>
        <dbReference type="EMBL" id="AUM11084.1"/>
    </source>
</evidence>
<evidence type="ECO:0000256" key="1">
    <source>
        <dbReference type="SAM" id="Phobius"/>
    </source>
</evidence>
<accession>A0A2K9LJY3</accession>
<protein>
    <recommendedName>
        <fullName evidence="2">TPM domain-containing protein</fullName>
    </recommendedName>
</protein>
<keyword evidence="1" id="KW-0472">Membrane</keyword>
<reference evidence="4" key="1">
    <citation type="submission" date="2017-08" db="EMBL/GenBank/DDBJ databases">
        <title>Direct submision.</title>
        <authorList>
            <person name="Kim S.-J."/>
            <person name="Rhee S.-K."/>
        </authorList>
    </citation>
    <scope>NUCLEOTIDE SEQUENCE [LARGE SCALE GENOMIC DNA]</scope>
    <source>
        <strain evidence="4">GI5</strain>
    </source>
</reference>